<organism evidence="1 2">
    <name type="scientific">Thelephora ganbajun</name>
    <name type="common">Ganba fungus</name>
    <dbReference type="NCBI Taxonomy" id="370292"/>
    <lineage>
        <taxon>Eukaryota</taxon>
        <taxon>Fungi</taxon>
        <taxon>Dikarya</taxon>
        <taxon>Basidiomycota</taxon>
        <taxon>Agaricomycotina</taxon>
        <taxon>Agaricomycetes</taxon>
        <taxon>Thelephorales</taxon>
        <taxon>Thelephoraceae</taxon>
        <taxon>Thelephora</taxon>
    </lineage>
</organism>
<protein>
    <submittedName>
        <fullName evidence="1">Uncharacterized protein</fullName>
    </submittedName>
</protein>
<dbReference type="Proteomes" id="UP000886501">
    <property type="component" value="Unassembled WGS sequence"/>
</dbReference>
<comment type="caution">
    <text evidence="1">The sequence shown here is derived from an EMBL/GenBank/DDBJ whole genome shotgun (WGS) entry which is preliminary data.</text>
</comment>
<evidence type="ECO:0000313" key="1">
    <source>
        <dbReference type="EMBL" id="KAF9644951.1"/>
    </source>
</evidence>
<accession>A0ACB6Z5S1</accession>
<reference evidence="1" key="1">
    <citation type="submission" date="2019-10" db="EMBL/GenBank/DDBJ databases">
        <authorList>
            <consortium name="DOE Joint Genome Institute"/>
            <person name="Kuo A."/>
            <person name="Miyauchi S."/>
            <person name="Kiss E."/>
            <person name="Drula E."/>
            <person name="Kohler A."/>
            <person name="Sanchez-Garcia M."/>
            <person name="Andreopoulos B."/>
            <person name="Barry K.W."/>
            <person name="Bonito G."/>
            <person name="Buee M."/>
            <person name="Carver A."/>
            <person name="Chen C."/>
            <person name="Cichocki N."/>
            <person name="Clum A."/>
            <person name="Culley D."/>
            <person name="Crous P.W."/>
            <person name="Fauchery L."/>
            <person name="Girlanda M."/>
            <person name="Hayes R."/>
            <person name="Keri Z."/>
            <person name="Labutti K."/>
            <person name="Lipzen A."/>
            <person name="Lombard V."/>
            <person name="Magnuson J."/>
            <person name="Maillard F."/>
            <person name="Morin E."/>
            <person name="Murat C."/>
            <person name="Nolan M."/>
            <person name="Ohm R."/>
            <person name="Pangilinan J."/>
            <person name="Pereira M."/>
            <person name="Perotto S."/>
            <person name="Peter M."/>
            <person name="Riley R."/>
            <person name="Sitrit Y."/>
            <person name="Stielow B."/>
            <person name="Szollosi G."/>
            <person name="Zifcakova L."/>
            <person name="Stursova M."/>
            <person name="Spatafora J.W."/>
            <person name="Tedersoo L."/>
            <person name="Vaario L.-M."/>
            <person name="Yamada A."/>
            <person name="Yan M."/>
            <person name="Wang P."/>
            <person name="Xu J."/>
            <person name="Bruns T."/>
            <person name="Baldrian P."/>
            <person name="Vilgalys R."/>
            <person name="Henrissat B."/>
            <person name="Grigoriev I.V."/>
            <person name="Hibbett D."/>
            <person name="Nagy L.G."/>
            <person name="Martin F.M."/>
        </authorList>
    </citation>
    <scope>NUCLEOTIDE SEQUENCE</scope>
    <source>
        <strain evidence="1">P2</strain>
    </source>
</reference>
<proteinExistence type="predicted"/>
<name>A0ACB6Z5S1_THEGA</name>
<sequence>MSSKSSKTNSEVAKKKKKKNKAKATPVVSEPRVEFKCEDEEEEDDDIPPLESAPGLYRSLTGLPPELEAVHLSATASLSATVAAAAKSNPTAAAHAELIAAADDLCRRMDADPQGGIATDDDYWKSLPEYIRNFVSIN</sequence>
<gene>
    <name evidence="1" type="ORF">BDM02DRAFT_3190133</name>
</gene>
<keyword evidence="2" id="KW-1185">Reference proteome</keyword>
<dbReference type="EMBL" id="MU118111">
    <property type="protein sequence ID" value="KAF9644951.1"/>
    <property type="molecule type" value="Genomic_DNA"/>
</dbReference>
<evidence type="ECO:0000313" key="2">
    <source>
        <dbReference type="Proteomes" id="UP000886501"/>
    </source>
</evidence>
<reference evidence="1" key="2">
    <citation type="journal article" date="2020" name="Nat. Commun.">
        <title>Large-scale genome sequencing of mycorrhizal fungi provides insights into the early evolution of symbiotic traits.</title>
        <authorList>
            <person name="Miyauchi S."/>
            <person name="Kiss E."/>
            <person name="Kuo A."/>
            <person name="Drula E."/>
            <person name="Kohler A."/>
            <person name="Sanchez-Garcia M."/>
            <person name="Morin E."/>
            <person name="Andreopoulos B."/>
            <person name="Barry K.W."/>
            <person name="Bonito G."/>
            <person name="Buee M."/>
            <person name="Carver A."/>
            <person name="Chen C."/>
            <person name="Cichocki N."/>
            <person name="Clum A."/>
            <person name="Culley D."/>
            <person name="Crous P.W."/>
            <person name="Fauchery L."/>
            <person name="Girlanda M."/>
            <person name="Hayes R.D."/>
            <person name="Keri Z."/>
            <person name="LaButti K."/>
            <person name="Lipzen A."/>
            <person name="Lombard V."/>
            <person name="Magnuson J."/>
            <person name="Maillard F."/>
            <person name="Murat C."/>
            <person name="Nolan M."/>
            <person name="Ohm R.A."/>
            <person name="Pangilinan J."/>
            <person name="Pereira M.F."/>
            <person name="Perotto S."/>
            <person name="Peter M."/>
            <person name="Pfister S."/>
            <person name="Riley R."/>
            <person name="Sitrit Y."/>
            <person name="Stielow J.B."/>
            <person name="Szollosi G."/>
            <person name="Zifcakova L."/>
            <person name="Stursova M."/>
            <person name="Spatafora J.W."/>
            <person name="Tedersoo L."/>
            <person name="Vaario L.M."/>
            <person name="Yamada A."/>
            <person name="Yan M."/>
            <person name="Wang P."/>
            <person name="Xu J."/>
            <person name="Bruns T."/>
            <person name="Baldrian P."/>
            <person name="Vilgalys R."/>
            <person name="Dunand C."/>
            <person name="Henrissat B."/>
            <person name="Grigoriev I.V."/>
            <person name="Hibbett D."/>
            <person name="Nagy L.G."/>
            <person name="Martin F.M."/>
        </authorList>
    </citation>
    <scope>NUCLEOTIDE SEQUENCE</scope>
    <source>
        <strain evidence="1">P2</strain>
    </source>
</reference>